<protein>
    <submittedName>
        <fullName evidence="1">Uncharacterized protein</fullName>
    </submittedName>
</protein>
<evidence type="ECO:0000313" key="2">
    <source>
        <dbReference type="Proteomes" id="UP000799118"/>
    </source>
</evidence>
<dbReference type="EMBL" id="ML770097">
    <property type="protein sequence ID" value="KAE9384680.1"/>
    <property type="molecule type" value="Genomic_DNA"/>
</dbReference>
<organism evidence="1 2">
    <name type="scientific">Gymnopus androsaceus JB14</name>
    <dbReference type="NCBI Taxonomy" id="1447944"/>
    <lineage>
        <taxon>Eukaryota</taxon>
        <taxon>Fungi</taxon>
        <taxon>Dikarya</taxon>
        <taxon>Basidiomycota</taxon>
        <taxon>Agaricomycotina</taxon>
        <taxon>Agaricomycetes</taxon>
        <taxon>Agaricomycetidae</taxon>
        <taxon>Agaricales</taxon>
        <taxon>Marasmiineae</taxon>
        <taxon>Omphalotaceae</taxon>
        <taxon>Gymnopus</taxon>
    </lineage>
</organism>
<evidence type="ECO:0000313" key="1">
    <source>
        <dbReference type="EMBL" id="KAE9384680.1"/>
    </source>
</evidence>
<sequence length="207" mass="23411">MIDALGATKGRARWNTLQESRNFVHARSSFEPTSSNRNNRVLTSLENILNDCSYSMSDILKDMAQNTYFGRRIETSLTRSLKAMMHVEALGMNTAQPSDLANVIQLIRVLDRYTMPAYLLQRLQHPDAGLNPSIMISTAEQWYPGERKQIVNDSCYLGEEISLQSNAYAGTRRSMSTEEVRVPLQKLLTGRKQNVPTCQPDDNPLLN</sequence>
<proteinExistence type="predicted"/>
<dbReference type="AlphaFoldDB" id="A0A6A4GGU8"/>
<gene>
    <name evidence="1" type="ORF">BT96DRAFT_1007823</name>
</gene>
<accession>A0A6A4GGU8</accession>
<name>A0A6A4GGU8_9AGAR</name>
<keyword evidence="2" id="KW-1185">Reference proteome</keyword>
<dbReference type="Proteomes" id="UP000799118">
    <property type="component" value="Unassembled WGS sequence"/>
</dbReference>
<reference evidence="1" key="1">
    <citation type="journal article" date="2019" name="Environ. Microbiol.">
        <title>Fungal ecological strategies reflected in gene transcription - a case study of two litter decomposers.</title>
        <authorList>
            <person name="Barbi F."/>
            <person name="Kohler A."/>
            <person name="Barry K."/>
            <person name="Baskaran P."/>
            <person name="Daum C."/>
            <person name="Fauchery L."/>
            <person name="Ihrmark K."/>
            <person name="Kuo A."/>
            <person name="LaButti K."/>
            <person name="Lipzen A."/>
            <person name="Morin E."/>
            <person name="Grigoriev I.V."/>
            <person name="Henrissat B."/>
            <person name="Lindahl B."/>
            <person name="Martin F."/>
        </authorList>
    </citation>
    <scope>NUCLEOTIDE SEQUENCE</scope>
    <source>
        <strain evidence="1">JB14</strain>
    </source>
</reference>